<dbReference type="GO" id="GO:0005524">
    <property type="term" value="F:ATP binding"/>
    <property type="evidence" value="ECO:0007669"/>
    <property type="project" value="UniProtKB-KW"/>
</dbReference>
<dbReference type="AlphaFoldDB" id="A0A926E6I5"/>
<dbReference type="PANTHER" id="PTHR45569">
    <property type="entry name" value="SENSOR PROTEIN KDPD"/>
    <property type="match status" value="1"/>
</dbReference>
<evidence type="ECO:0000256" key="14">
    <source>
        <dbReference type="SAM" id="Phobius"/>
    </source>
</evidence>
<dbReference type="GO" id="GO:0005886">
    <property type="term" value="C:plasma membrane"/>
    <property type="evidence" value="ECO:0007669"/>
    <property type="project" value="TreeGrafter"/>
</dbReference>
<dbReference type="EMBL" id="JACRTA010000001">
    <property type="protein sequence ID" value="MBC8567308.1"/>
    <property type="molecule type" value="Genomic_DNA"/>
</dbReference>
<evidence type="ECO:0000256" key="6">
    <source>
        <dbReference type="ARBA" id="ARBA00022692"/>
    </source>
</evidence>
<dbReference type="Gene3D" id="1.10.287.130">
    <property type="match status" value="1"/>
</dbReference>
<dbReference type="PRINTS" id="PR00344">
    <property type="entry name" value="BCTRLSENSOR"/>
</dbReference>
<dbReference type="PANTHER" id="PTHR45569:SF1">
    <property type="entry name" value="SENSOR PROTEIN KDPD"/>
    <property type="match status" value="1"/>
</dbReference>
<dbReference type="SMART" id="SM00387">
    <property type="entry name" value="HATPase_c"/>
    <property type="match status" value="1"/>
</dbReference>
<dbReference type="InterPro" id="IPR004358">
    <property type="entry name" value="Sig_transdc_His_kin-like_C"/>
</dbReference>
<keyword evidence="10 14" id="KW-1133">Transmembrane helix</keyword>
<evidence type="ECO:0000256" key="9">
    <source>
        <dbReference type="ARBA" id="ARBA00022840"/>
    </source>
</evidence>
<gene>
    <name evidence="16" type="ORF">H8692_00835</name>
</gene>
<dbReference type="Gene3D" id="3.30.565.10">
    <property type="entry name" value="Histidine kinase-like ATPase, C-terminal domain"/>
    <property type="match status" value="1"/>
</dbReference>
<evidence type="ECO:0000313" key="16">
    <source>
        <dbReference type="EMBL" id="MBC8567308.1"/>
    </source>
</evidence>
<dbReference type="SMART" id="SM00388">
    <property type="entry name" value="HisKA"/>
    <property type="match status" value="1"/>
</dbReference>
<dbReference type="CDD" id="cd00075">
    <property type="entry name" value="HATPase"/>
    <property type="match status" value="1"/>
</dbReference>
<keyword evidence="6 14" id="KW-0812">Transmembrane</keyword>
<dbReference type="GO" id="GO:0000155">
    <property type="term" value="F:phosphorelay sensor kinase activity"/>
    <property type="evidence" value="ECO:0007669"/>
    <property type="project" value="InterPro"/>
</dbReference>
<keyword evidence="8" id="KW-0418">Kinase</keyword>
<dbReference type="InterPro" id="IPR036890">
    <property type="entry name" value="HATPase_C_sf"/>
</dbReference>
<evidence type="ECO:0000313" key="17">
    <source>
        <dbReference type="Proteomes" id="UP000610862"/>
    </source>
</evidence>
<keyword evidence="9" id="KW-0067">ATP-binding</keyword>
<evidence type="ECO:0000256" key="11">
    <source>
        <dbReference type="ARBA" id="ARBA00023012"/>
    </source>
</evidence>
<feature type="transmembrane region" description="Helical" evidence="14">
    <location>
        <begin position="12"/>
        <end position="31"/>
    </location>
</feature>
<protein>
    <recommendedName>
        <fullName evidence="3">histidine kinase</fullName>
        <ecNumber evidence="3">2.7.13.3</ecNumber>
    </recommendedName>
</protein>
<dbReference type="Pfam" id="PF13493">
    <property type="entry name" value="DUF4118"/>
    <property type="match status" value="1"/>
</dbReference>
<comment type="catalytic activity">
    <reaction evidence="1">
        <text>ATP + protein L-histidine = ADP + protein N-phospho-L-histidine.</text>
        <dbReference type="EC" id="2.7.13.3"/>
    </reaction>
</comment>
<dbReference type="SUPFAM" id="SSF55874">
    <property type="entry name" value="ATPase domain of HSP90 chaperone/DNA topoisomerase II/histidine kinase"/>
    <property type="match status" value="1"/>
</dbReference>
<feature type="domain" description="Histidine kinase" evidence="15">
    <location>
        <begin position="131"/>
        <end position="348"/>
    </location>
</feature>
<evidence type="ECO:0000256" key="10">
    <source>
        <dbReference type="ARBA" id="ARBA00022989"/>
    </source>
</evidence>
<reference evidence="16" key="1">
    <citation type="submission" date="2020-08" db="EMBL/GenBank/DDBJ databases">
        <title>Genome public.</title>
        <authorList>
            <person name="Liu C."/>
            <person name="Sun Q."/>
        </authorList>
    </citation>
    <scope>NUCLEOTIDE SEQUENCE</scope>
    <source>
        <strain evidence="16">NSJ-24</strain>
    </source>
</reference>
<keyword evidence="5" id="KW-0808">Transferase</keyword>
<dbReference type="InterPro" id="IPR038318">
    <property type="entry name" value="KdpD_sf"/>
</dbReference>
<dbReference type="InterPro" id="IPR052023">
    <property type="entry name" value="Histidine_kinase_KdpD"/>
</dbReference>
<keyword evidence="4" id="KW-0597">Phosphoprotein</keyword>
<evidence type="ECO:0000256" key="1">
    <source>
        <dbReference type="ARBA" id="ARBA00000085"/>
    </source>
</evidence>
<dbReference type="CDD" id="cd00082">
    <property type="entry name" value="HisKA"/>
    <property type="match status" value="1"/>
</dbReference>
<feature type="transmembrane region" description="Helical" evidence="14">
    <location>
        <begin position="85"/>
        <end position="107"/>
    </location>
</feature>
<evidence type="ECO:0000256" key="4">
    <source>
        <dbReference type="ARBA" id="ARBA00022553"/>
    </source>
</evidence>
<proteinExistence type="predicted"/>
<dbReference type="SUPFAM" id="SSF47384">
    <property type="entry name" value="Homodimeric domain of signal transducing histidine kinase"/>
    <property type="match status" value="1"/>
</dbReference>
<feature type="coiled-coil region" evidence="13">
    <location>
        <begin position="102"/>
        <end position="129"/>
    </location>
</feature>
<dbReference type="Gene3D" id="1.20.120.620">
    <property type="entry name" value="Backbone structure of the membrane domain of e. Coli histidine kinase receptor kdpd"/>
    <property type="match status" value="1"/>
</dbReference>
<feature type="transmembrane region" description="Helical" evidence="14">
    <location>
        <begin position="60"/>
        <end position="79"/>
    </location>
</feature>
<accession>A0A926E6I5</accession>
<organism evidence="16 17">
    <name type="scientific">Lentihominibacter hominis</name>
    <dbReference type="NCBI Taxonomy" id="2763645"/>
    <lineage>
        <taxon>Bacteria</taxon>
        <taxon>Bacillati</taxon>
        <taxon>Bacillota</taxon>
        <taxon>Clostridia</taxon>
        <taxon>Peptostreptococcales</taxon>
        <taxon>Anaerovoracaceae</taxon>
        <taxon>Lentihominibacter</taxon>
    </lineage>
</organism>
<dbReference type="InterPro" id="IPR005467">
    <property type="entry name" value="His_kinase_dom"/>
</dbReference>
<keyword evidence="13" id="KW-0175">Coiled coil</keyword>
<comment type="caution">
    <text evidence="16">The sequence shown here is derived from an EMBL/GenBank/DDBJ whole genome shotgun (WGS) entry which is preliminary data.</text>
</comment>
<comment type="subcellular location">
    <subcellularLocation>
        <location evidence="2">Membrane</location>
        <topology evidence="2">Multi-pass membrane protein</topology>
    </subcellularLocation>
</comment>
<evidence type="ECO:0000256" key="8">
    <source>
        <dbReference type="ARBA" id="ARBA00022777"/>
    </source>
</evidence>
<evidence type="ECO:0000256" key="13">
    <source>
        <dbReference type="SAM" id="Coils"/>
    </source>
</evidence>
<dbReference type="EC" id="2.7.13.3" evidence="3"/>
<keyword evidence="12 14" id="KW-0472">Membrane</keyword>
<dbReference type="InterPro" id="IPR036097">
    <property type="entry name" value="HisK_dim/P_sf"/>
</dbReference>
<dbReference type="Pfam" id="PF00512">
    <property type="entry name" value="HisKA"/>
    <property type="match status" value="1"/>
</dbReference>
<evidence type="ECO:0000259" key="15">
    <source>
        <dbReference type="PROSITE" id="PS50109"/>
    </source>
</evidence>
<keyword evidence="11" id="KW-0902">Two-component regulatory system</keyword>
<keyword evidence="7" id="KW-0547">Nucleotide-binding</keyword>
<dbReference type="InterPro" id="IPR025201">
    <property type="entry name" value="KdpD_TM"/>
</dbReference>
<evidence type="ECO:0000256" key="3">
    <source>
        <dbReference type="ARBA" id="ARBA00012438"/>
    </source>
</evidence>
<evidence type="ECO:0000256" key="2">
    <source>
        <dbReference type="ARBA" id="ARBA00004141"/>
    </source>
</evidence>
<name>A0A926E6I5_9FIRM</name>
<dbReference type="InterPro" id="IPR003661">
    <property type="entry name" value="HisK_dim/P_dom"/>
</dbReference>
<dbReference type="Pfam" id="PF02518">
    <property type="entry name" value="HATPase_c"/>
    <property type="match status" value="1"/>
</dbReference>
<evidence type="ECO:0000256" key="12">
    <source>
        <dbReference type="ARBA" id="ARBA00023136"/>
    </source>
</evidence>
<evidence type="ECO:0000256" key="7">
    <source>
        <dbReference type="ARBA" id="ARBA00022741"/>
    </source>
</evidence>
<sequence>MKKIKDQIKDFFIMMIVLALSFGLIICIQRFFITEVIAPIIFVLAVFIVALTTKGYIWGIVTACLSVVAVNFAFTFPYFKFSVSISENIFSGIVMLFVAAMTSTLTTKIKKQERLRREAEKEKVRADLLRAVSHDIRTPLTTIYGSSSTVMENYDMLSKEQQMKLLAGIKEEAEWLIRMVENLLSVTRIDGGNVSVIKTPTVLEELIDSVLMKFKKRYHGQNIDVKMPDSFISIPMDAILIEQVLLNFLENAVLHAEGMTKVSMEVFIDGNNALFEISDNGCGIPEDKVEAMFAGYGGSGEFVADGSKQSLGIGLSVCAAIIKAHDGELRVKSSEYGTVIGFSLKMEDT</sequence>
<dbReference type="PROSITE" id="PS50109">
    <property type="entry name" value="HIS_KIN"/>
    <property type="match status" value="1"/>
</dbReference>
<feature type="transmembrane region" description="Helical" evidence="14">
    <location>
        <begin position="37"/>
        <end position="53"/>
    </location>
</feature>
<keyword evidence="17" id="KW-1185">Reference proteome</keyword>
<dbReference type="InterPro" id="IPR003594">
    <property type="entry name" value="HATPase_dom"/>
</dbReference>
<dbReference type="Proteomes" id="UP000610862">
    <property type="component" value="Unassembled WGS sequence"/>
</dbReference>
<evidence type="ECO:0000256" key="5">
    <source>
        <dbReference type="ARBA" id="ARBA00022679"/>
    </source>
</evidence>
<dbReference type="RefSeq" id="WP_187524762.1">
    <property type="nucleotide sequence ID" value="NZ_JACRTA010000001.1"/>
</dbReference>